<dbReference type="InParanoid" id="B3RZT8"/>
<sequence>MAGQVITQNEIINRKTVTVDFSSDILHEYTIRIKSHKYSLPYYFAVRGYDRYRYYSNYSSIADIEFYKVKSPRHLRVTILSHAFKELQMEWNLDLSTGLMPVKYKICWIKTLTSNGNENRESCNVISTDLLSRTNEDISLRFKFRELHYGSVYNFRIQAIDIFDGISSASNVAKVEIFHLSRPIDAFTNIISQKTKTVAISWKVLLNDLRISTRISKLQIKSFTISALTDANYCRVAISNQPALVNKFSILANKTVQIRNNGFRGYQTMSAYFIPPDHVPFEQHYIAVIAIFGSALLY</sequence>
<evidence type="ECO:0000313" key="1">
    <source>
        <dbReference type="EMBL" id="EDV23897.1"/>
    </source>
</evidence>
<keyword evidence="2" id="KW-1185">Reference proteome</keyword>
<dbReference type="InterPro" id="IPR003961">
    <property type="entry name" value="FN3_dom"/>
</dbReference>
<dbReference type="GeneID" id="6754635"/>
<reference evidence="1 2" key="1">
    <citation type="journal article" date="2008" name="Nature">
        <title>The Trichoplax genome and the nature of placozoans.</title>
        <authorList>
            <person name="Srivastava M."/>
            <person name="Begovic E."/>
            <person name="Chapman J."/>
            <person name="Putnam N.H."/>
            <person name="Hellsten U."/>
            <person name="Kawashima T."/>
            <person name="Kuo A."/>
            <person name="Mitros T."/>
            <person name="Salamov A."/>
            <person name="Carpenter M.L."/>
            <person name="Signorovitch A.Y."/>
            <person name="Moreno M.A."/>
            <person name="Kamm K."/>
            <person name="Grimwood J."/>
            <person name="Schmutz J."/>
            <person name="Shapiro H."/>
            <person name="Grigoriev I.V."/>
            <person name="Buss L.W."/>
            <person name="Schierwater B."/>
            <person name="Dellaporta S.L."/>
            <person name="Rokhsar D.S."/>
        </authorList>
    </citation>
    <scope>NUCLEOTIDE SEQUENCE [LARGE SCALE GENOMIC DNA]</scope>
    <source>
        <strain evidence="1 2">Grell-BS-1999</strain>
    </source>
</reference>
<dbReference type="HOGENOM" id="CLU_934854_0_0_1"/>
<dbReference type="KEGG" id="tad:TRIADDRAFT_57574"/>
<dbReference type="RefSeq" id="XP_002113423.1">
    <property type="nucleotide sequence ID" value="XM_002113387.1"/>
</dbReference>
<evidence type="ECO:0000313" key="2">
    <source>
        <dbReference type="Proteomes" id="UP000009022"/>
    </source>
</evidence>
<gene>
    <name evidence="1" type="ORF">TRIADDRAFT_57574</name>
</gene>
<dbReference type="CTD" id="6754635"/>
<accession>B3RZT8</accession>
<dbReference type="EMBL" id="DS985246">
    <property type="protein sequence ID" value="EDV23897.1"/>
    <property type="molecule type" value="Genomic_DNA"/>
</dbReference>
<dbReference type="AlphaFoldDB" id="B3RZT8"/>
<dbReference type="Proteomes" id="UP000009022">
    <property type="component" value="Unassembled WGS sequence"/>
</dbReference>
<protein>
    <recommendedName>
        <fullName evidence="3">Fibronectin type-III domain-containing protein</fullName>
    </recommendedName>
</protein>
<organism evidence="1 2">
    <name type="scientific">Trichoplax adhaerens</name>
    <name type="common">Trichoplax reptans</name>
    <dbReference type="NCBI Taxonomy" id="10228"/>
    <lineage>
        <taxon>Eukaryota</taxon>
        <taxon>Metazoa</taxon>
        <taxon>Placozoa</taxon>
        <taxon>Uniplacotomia</taxon>
        <taxon>Trichoplacea</taxon>
        <taxon>Trichoplacidae</taxon>
        <taxon>Trichoplax</taxon>
    </lineage>
</organism>
<name>B3RZT8_TRIAD</name>
<evidence type="ECO:0008006" key="3">
    <source>
        <dbReference type="Google" id="ProtNLM"/>
    </source>
</evidence>
<proteinExistence type="predicted"/>
<dbReference type="CDD" id="cd00063">
    <property type="entry name" value="FN3"/>
    <property type="match status" value="1"/>
</dbReference>